<feature type="region of interest" description="Disordered" evidence="1">
    <location>
        <begin position="1"/>
        <end position="20"/>
    </location>
</feature>
<evidence type="ECO:0000256" key="1">
    <source>
        <dbReference type="SAM" id="MobiDB-lite"/>
    </source>
</evidence>
<protein>
    <submittedName>
        <fullName evidence="2">Putative Vps25-like protein</fullName>
    </submittedName>
</protein>
<name>A0A0F6PXF6_9ZZZZ</name>
<sequence length="258" mass="30545">MSIKERPRAKKEEKETNKKETLESVNEWLDKIEIDPEKAVEKKTIEKIKTKASVIEIDTKEIVKVETKEINDVQLEPEIDIFVVKLPPWINKPWMYVQPTHPNQLGSWINSWSTLILDYSRSYKIHIINITQLMKVYPFSNPDVSKNLTLNHMNTIIEKMVDENLAKWLDETKISVRIYYLTNLQWAEKIMKYLIGTGYAAEIMTFFELQNLDQEWSTLPKISQLLRLRVCFLLTGVKSFYQLYTSQHFVYSIYMQLS</sequence>
<dbReference type="EMBL" id="KP869621">
    <property type="protein sequence ID" value="AKC94893.1"/>
    <property type="molecule type" value="Genomic_DNA"/>
</dbReference>
<dbReference type="InterPro" id="IPR008570">
    <property type="entry name" value="ESCRT-II_cplx_Vps25-sub"/>
</dbReference>
<dbReference type="PANTHER" id="PTHR13149">
    <property type="entry name" value="VACUOLAR PROTEIN SORTING-ASSOCIATED PROTEIN VPS25"/>
    <property type="match status" value="1"/>
</dbReference>
<evidence type="ECO:0000313" key="2">
    <source>
        <dbReference type="EMBL" id="AKC94893.1"/>
    </source>
</evidence>
<dbReference type="GO" id="GO:0071985">
    <property type="term" value="P:multivesicular body sorting pathway"/>
    <property type="evidence" value="ECO:0007669"/>
    <property type="project" value="InterPro"/>
</dbReference>
<dbReference type="AlphaFoldDB" id="A0A0F6PXF6"/>
<proteinExistence type="predicted"/>
<organism evidence="2">
    <name type="scientific">uncultured organism</name>
    <dbReference type="NCBI Taxonomy" id="155900"/>
    <lineage>
        <taxon>unclassified sequences</taxon>
        <taxon>environmental samples</taxon>
    </lineage>
</organism>
<reference evidence="2" key="1">
    <citation type="journal article" date="2015" name="Nature">
        <title>Complex archaea that bridge the gap between prokaryotes and eukaryotes.</title>
        <authorList>
            <person name="Spang A."/>
            <person name="Saw J.H."/>
            <person name="Jorgensen S.L."/>
            <person name="Zaremba-Niedzwiedzka K."/>
            <person name="Martijn J."/>
            <person name="Lind A.E."/>
            <person name="van Eijk R."/>
            <person name="Schleper C."/>
            <person name="Guy L."/>
            <person name="Ettema T.J."/>
        </authorList>
    </citation>
    <scope>NUCLEOTIDE SEQUENCE</scope>
</reference>
<dbReference type="PANTHER" id="PTHR13149:SF0">
    <property type="entry name" value="VACUOLAR PROTEIN-SORTING-ASSOCIATED PROTEIN 25"/>
    <property type="match status" value="1"/>
</dbReference>
<dbReference type="SUPFAM" id="SSF46785">
    <property type="entry name" value="Winged helix' DNA-binding domain"/>
    <property type="match status" value="1"/>
</dbReference>
<dbReference type="InterPro" id="IPR036390">
    <property type="entry name" value="WH_DNA-bd_sf"/>
</dbReference>
<accession>A0A0F6PXF6</accession>
<dbReference type="InterPro" id="IPR014041">
    <property type="entry name" value="ESCRT-II_cplx_Vps25-sub_N"/>
</dbReference>
<dbReference type="Gene3D" id="1.10.10.570">
    <property type="entry name" value="Winged helix' DNA-binding domain. Chain C. Domain 1"/>
    <property type="match status" value="1"/>
</dbReference>
<dbReference type="GO" id="GO:0005198">
    <property type="term" value="F:structural molecule activity"/>
    <property type="evidence" value="ECO:0007669"/>
    <property type="project" value="TreeGrafter"/>
</dbReference>
<dbReference type="Pfam" id="PF05871">
    <property type="entry name" value="ESCRT-II"/>
    <property type="match status" value="1"/>
</dbReference>
<dbReference type="GO" id="GO:0042803">
    <property type="term" value="F:protein homodimerization activity"/>
    <property type="evidence" value="ECO:0007669"/>
    <property type="project" value="TreeGrafter"/>
</dbReference>